<reference evidence="2 3" key="1">
    <citation type="submission" date="2019-06" db="EMBL/GenBank/DDBJ databases">
        <title>Whole genome shotgun sequence of Komagataeibacter hansenii NBRC 14820.</title>
        <authorList>
            <person name="Hosoyama A."/>
            <person name="Uohara A."/>
            <person name="Ohji S."/>
            <person name="Ichikawa N."/>
        </authorList>
    </citation>
    <scope>NUCLEOTIDE SEQUENCE [LARGE SCALE GENOMIC DNA]</scope>
    <source>
        <strain evidence="2 3">NBRC 14820</strain>
    </source>
</reference>
<keyword evidence="3" id="KW-1185">Reference proteome</keyword>
<name>A0ABQ0SEL3_NOVHA</name>
<sequence>MEQGYRQSGAGRERDRRSADEGEGLMGTSSTFDGPNNDRPLVPTFVDDSDRDGGAGDDAGDGQDGADGNSGDGEPAPAAPPLPPPGAAGRFTAPRANFTTFARSGGTDRRSLGRAVSGYVRSSMGSPRRAAQRMGTARASGGNVVRMLQSVQANGIAETLRELNLTALAGRPIEEVFAGLADYVCPEDGSIDQGIARNAFIETIADLAEAGITDIDGLTSEQMTTVFELYVAHTIEARICNDIGTKAVALPANPAAAQKVEDMLHDFIQRGVTDAVARSGSNIQTLSPDQINGFVTSVYEDAFQILQAMGDAEAAR</sequence>
<evidence type="ECO:0000313" key="3">
    <source>
        <dbReference type="Proteomes" id="UP000319478"/>
    </source>
</evidence>
<evidence type="ECO:0000256" key="1">
    <source>
        <dbReference type="SAM" id="MobiDB-lite"/>
    </source>
</evidence>
<protein>
    <submittedName>
        <fullName evidence="2">Uncharacterized protein</fullName>
    </submittedName>
</protein>
<comment type="caution">
    <text evidence="2">The sequence shown here is derived from an EMBL/GenBank/DDBJ whole genome shotgun (WGS) entry which is preliminary data.</text>
</comment>
<proteinExistence type="predicted"/>
<dbReference type="EMBL" id="BJNN01000088">
    <property type="protein sequence ID" value="GEC63759.1"/>
    <property type="molecule type" value="Genomic_DNA"/>
</dbReference>
<gene>
    <name evidence="2" type="ORF">GHA01_16080</name>
</gene>
<dbReference type="InterPro" id="IPR049675">
    <property type="entry name" value="QatB"/>
</dbReference>
<dbReference type="NCBIfam" id="NF041924">
    <property type="entry name" value="QatB"/>
    <property type="match status" value="1"/>
</dbReference>
<feature type="compositionally biased region" description="Basic and acidic residues" evidence="1">
    <location>
        <begin position="11"/>
        <end position="20"/>
    </location>
</feature>
<feature type="compositionally biased region" description="Pro residues" evidence="1">
    <location>
        <begin position="77"/>
        <end position="86"/>
    </location>
</feature>
<feature type="compositionally biased region" description="Gly residues" evidence="1">
    <location>
        <begin position="62"/>
        <end position="71"/>
    </location>
</feature>
<dbReference type="Proteomes" id="UP000319478">
    <property type="component" value="Unassembled WGS sequence"/>
</dbReference>
<accession>A0ABQ0SEL3</accession>
<organism evidence="2 3">
    <name type="scientific">Novacetimonas hansenii</name>
    <name type="common">Komagataeibacter hansenii</name>
    <dbReference type="NCBI Taxonomy" id="436"/>
    <lineage>
        <taxon>Bacteria</taxon>
        <taxon>Pseudomonadati</taxon>
        <taxon>Pseudomonadota</taxon>
        <taxon>Alphaproteobacteria</taxon>
        <taxon>Acetobacterales</taxon>
        <taxon>Acetobacteraceae</taxon>
        <taxon>Novacetimonas</taxon>
    </lineage>
</organism>
<evidence type="ECO:0000313" key="2">
    <source>
        <dbReference type="EMBL" id="GEC63759.1"/>
    </source>
</evidence>
<feature type="region of interest" description="Disordered" evidence="1">
    <location>
        <begin position="1"/>
        <end position="92"/>
    </location>
</feature>